<evidence type="ECO:0000313" key="1">
    <source>
        <dbReference type="EMBL" id="VDP39415.1"/>
    </source>
</evidence>
<dbReference type="Proteomes" id="UP000279833">
    <property type="component" value="Unassembled WGS sequence"/>
</dbReference>
<protein>
    <submittedName>
        <fullName evidence="1 3">Uncharacterized protein</fullName>
    </submittedName>
</protein>
<evidence type="ECO:0000313" key="2">
    <source>
        <dbReference type="Proteomes" id="UP000279833"/>
    </source>
</evidence>
<dbReference type="EMBL" id="UZAK01033718">
    <property type="protein sequence ID" value="VDP39415.1"/>
    <property type="molecule type" value="Genomic_DNA"/>
</dbReference>
<reference evidence="3" key="1">
    <citation type="submission" date="2016-06" db="UniProtKB">
        <authorList>
            <consortium name="WormBaseParasite"/>
        </authorList>
    </citation>
    <scope>IDENTIFICATION</scope>
</reference>
<accession>A0A183K5R1</accession>
<name>A0A183K5R1_9TREM</name>
<dbReference type="AlphaFoldDB" id="A0A183K5R1"/>
<sequence>MFNVTATIFKDMVESVILLNEEARLIGGGRLRLRLRRARPYRREDNVVPVTDENLLDSSSESKKLVDSKSELIIEGAS</sequence>
<evidence type="ECO:0000313" key="3">
    <source>
        <dbReference type="WBParaSite" id="SCUD_0001033601-mRNA-1"/>
    </source>
</evidence>
<proteinExistence type="predicted"/>
<organism evidence="3">
    <name type="scientific">Schistosoma curassoni</name>
    <dbReference type="NCBI Taxonomy" id="6186"/>
    <lineage>
        <taxon>Eukaryota</taxon>
        <taxon>Metazoa</taxon>
        <taxon>Spiralia</taxon>
        <taxon>Lophotrochozoa</taxon>
        <taxon>Platyhelminthes</taxon>
        <taxon>Trematoda</taxon>
        <taxon>Digenea</taxon>
        <taxon>Strigeidida</taxon>
        <taxon>Schistosomatoidea</taxon>
        <taxon>Schistosomatidae</taxon>
        <taxon>Schistosoma</taxon>
    </lineage>
</organism>
<dbReference type="WBParaSite" id="SCUD_0001033601-mRNA-1">
    <property type="protein sequence ID" value="SCUD_0001033601-mRNA-1"/>
    <property type="gene ID" value="SCUD_0001033601"/>
</dbReference>
<keyword evidence="2" id="KW-1185">Reference proteome</keyword>
<gene>
    <name evidence="1" type="ORF">SCUD_LOCUS10336</name>
</gene>
<reference evidence="1 2" key="2">
    <citation type="submission" date="2018-11" db="EMBL/GenBank/DDBJ databases">
        <authorList>
            <consortium name="Pathogen Informatics"/>
        </authorList>
    </citation>
    <scope>NUCLEOTIDE SEQUENCE [LARGE SCALE GENOMIC DNA]</scope>
    <source>
        <strain evidence="1">Dakar</strain>
        <strain evidence="2">Dakar, Senegal</strain>
    </source>
</reference>